<keyword evidence="2" id="KW-1003">Cell membrane</keyword>
<keyword evidence="3 6" id="KW-0812">Transmembrane</keyword>
<dbReference type="InterPro" id="IPR051791">
    <property type="entry name" value="Pra-immunoreactive"/>
</dbReference>
<keyword evidence="5 6" id="KW-0472">Membrane</keyword>
<comment type="caution">
    <text evidence="8">The sequence shown here is derived from an EMBL/GenBank/DDBJ whole genome shotgun (WGS) entry which is preliminary data.</text>
</comment>
<dbReference type="AlphaFoldDB" id="A0A4Q0I7C3"/>
<evidence type="ECO:0000259" key="7">
    <source>
        <dbReference type="Pfam" id="PF06271"/>
    </source>
</evidence>
<reference evidence="9" key="1">
    <citation type="submission" date="2018-11" db="EMBL/GenBank/DDBJ databases">
        <title>Genome sequencing of a novel mesophilic and cellulolytic organism within the genus Hungateiclostridium.</title>
        <authorList>
            <person name="Rettenmaier R."/>
            <person name="Liebl W."/>
            <person name="Zverlov V."/>
        </authorList>
    </citation>
    <scope>NUCLEOTIDE SEQUENCE [LARGE SCALE GENOMIC DNA]</scope>
    <source>
        <strain evidence="9">N2K1</strain>
    </source>
</reference>
<dbReference type="PANTHER" id="PTHR36115">
    <property type="entry name" value="PROLINE-RICH ANTIGEN HOMOLOG-RELATED"/>
    <property type="match status" value="1"/>
</dbReference>
<comment type="subcellular location">
    <subcellularLocation>
        <location evidence="1">Cell membrane</location>
        <topology evidence="1">Multi-pass membrane protein</topology>
    </subcellularLocation>
</comment>
<dbReference type="Proteomes" id="UP000289166">
    <property type="component" value="Unassembled WGS sequence"/>
</dbReference>
<evidence type="ECO:0000313" key="8">
    <source>
        <dbReference type="EMBL" id="RXE58902.1"/>
    </source>
</evidence>
<keyword evidence="4 6" id="KW-1133">Transmembrane helix</keyword>
<dbReference type="EMBL" id="RLII01000011">
    <property type="protein sequence ID" value="RXE58902.1"/>
    <property type="molecule type" value="Genomic_DNA"/>
</dbReference>
<dbReference type="InterPro" id="IPR010432">
    <property type="entry name" value="RDD"/>
</dbReference>
<dbReference type="Pfam" id="PF06271">
    <property type="entry name" value="RDD"/>
    <property type="match status" value="1"/>
</dbReference>
<feature type="transmembrane region" description="Helical" evidence="6">
    <location>
        <begin position="109"/>
        <end position="134"/>
    </location>
</feature>
<evidence type="ECO:0000256" key="1">
    <source>
        <dbReference type="ARBA" id="ARBA00004651"/>
    </source>
</evidence>
<accession>A0A4Q0I7C3</accession>
<evidence type="ECO:0000256" key="6">
    <source>
        <dbReference type="SAM" id="Phobius"/>
    </source>
</evidence>
<feature type="transmembrane region" description="Helical" evidence="6">
    <location>
        <begin position="66"/>
        <end position="89"/>
    </location>
</feature>
<feature type="transmembrane region" description="Helical" evidence="6">
    <location>
        <begin position="206"/>
        <end position="227"/>
    </location>
</feature>
<organism evidence="8 9">
    <name type="scientific">Acetivibrio mesophilus</name>
    <dbReference type="NCBI Taxonomy" id="2487273"/>
    <lineage>
        <taxon>Bacteria</taxon>
        <taxon>Bacillati</taxon>
        <taxon>Bacillota</taxon>
        <taxon>Clostridia</taxon>
        <taxon>Eubacteriales</taxon>
        <taxon>Oscillospiraceae</taxon>
        <taxon>Acetivibrio</taxon>
    </lineage>
</organism>
<evidence type="ECO:0000313" key="9">
    <source>
        <dbReference type="Proteomes" id="UP000289166"/>
    </source>
</evidence>
<dbReference type="GO" id="GO:0005886">
    <property type="term" value="C:plasma membrane"/>
    <property type="evidence" value="ECO:0007669"/>
    <property type="project" value="UniProtKB-SubCell"/>
</dbReference>
<dbReference type="RefSeq" id="WP_128706038.1">
    <property type="nucleotide sequence ID" value="NZ_RLII01000011.1"/>
</dbReference>
<feature type="transmembrane region" description="Helical" evidence="6">
    <location>
        <begin position="12"/>
        <end position="34"/>
    </location>
</feature>
<evidence type="ECO:0000256" key="2">
    <source>
        <dbReference type="ARBA" id="ARBA00022475"/>
    </source>
</evidence>
<sequence length="237" mass="26688">MSVSGSFRRCFAWFLDLFILAAFNYGMILVLNLLGIGVSFNEFLEAIVSGTEDSFGLIYDFILENWLIYGILFLIYEIAFVASSLSATPGKLILGIEVVSDSKGSILKVILRALVKLVDVITPVSIISIIMVLASRKRQSLHDKVAGTYVVYKKTNNNSSKRINTTELFEEMKRRGLRTYSEQQALAEELYGTGKKKSKKYRSYRWIGLVFLVIALILFGICSANYISIFESLILKQ</sequence>
<evidence type="ECO:0000256" key="4">
    <source>
        <dbReference type="ARBA" id="ARBA00022989"/>
    </source>
</evidence>
<gene>
    <name evidence="8" type="ORF">EFD62_09690</name>
</gene>
<keyword evidence="9" id="KW-1185">Reference proteome</keyword>
<feature type="domain" description="RDD" evidence="7">
    <location>
        <begin position="5"/>
        <end position="147"/>
    </location>
</feature>
<evidence type="ECO:0000256" key="5">
    <source>
        <dbReference type="ARBA" id="ARBA00023136"/>
    </source>
</evidence>
<evidence type="ECO:0000256" key="3">
    <source>
        <dbReference type="ARBA" id="ARBA00022692"/>
    </source>
</evidence>
<name>A0A4Q0I7C3_9FIRM</name>
<protein>
    <submittedName>
        <fullName evidence="8">RDD family protein</fullName>
    </submittedName>
</protein>
<dbReference type="OrthoDB" id="2088365at2"/>
<proteinExistence type="predicted"/>